<dbReference type="Proteomes" id="UP000029095">
    <property type="component" value="Unassembled WGS sequence"/>
</dbReference>
<keyword evidence="3" id="KW-1185">Reference proteome</keyword>
<gene>
    <name evidence="2" type="ORF">FM21_00330</name>
</gene>
<dbReference type="RefSeq" id="WP_043371396.1">
    <property type="nucleotide sequence ID" value="NZ_KN039946.1"/>
</dbReference>
<evidence type="ECO:0000313" key="3">
    <source>
        <dbReference type="Proteomes" id="UP000029095"/>
    </source>
</evidence>
<protein>
    <submittedName>
        <fullName evidence="2">Uncharacterized protein</fullName>
    </submittedName>
</protein>
<reference evidence="2 3" key="1">
    <citation type="submission" date="2014-05" db="EMBL/GenBank/DDBJ databases">
        <title>Complete genome sequence of the Streptomyces mutabilis TRM45540.</title>
        <authorList>
            <person name="Luo X."/>
            <person name="Zhang L."/>
        </authorList>
    </citation>
    <scope>NUCLEOTIDE SEQUENCE [LARGE SCALE GENOMIC DNA]</scope>
    <source>
        <strain evidence="2 3">TRM45540</strain>
    </source>
</reference>
<feature type="region of interest" description="Disordered" evidence="1">
    <location>
        <begin position="155"/>
        <end position="196"/>
    </location>
</feature>
<sequence length="196" mass="20101">MAFVLSGILPPPARPLHALPEAGLVLTGFGVLAALARHPHTVTASRVVLHTGFVGSLDLPRTTVRSAARTLRTIPGRRLRRVPTEPAAVACSLGGTTSVRLHLDPPVPMDLGDGDTVTVDAVYVSADRPDARPRRTGGVRTPPCPVSVETVSRAVTGPRTSTGSVSGGPAVPESGGRRGTGWGLRGVADGRPIGAV</sequence>
<dbReference type="AlphaFoldDB" id="A0A086N0J1"/>
<organism evidence="2 3">
    <name type="scientific">Streptomyces mutabilis</name>
    <dbReference type="NCBI Taxonomy" id="67332"/>
    <lineage>
        <taxon>Bacteria</taxon>
        <taxon>Bacillati</taxon>
        <taxon>Actinomycetota</taxon>
        <taxon>Actinomycetes</taxon>
        <taxon>Kitasatosporales</taxon>
        <taxon>Streptomycetaceae</taxon>
        <taxon>Streptomyces</taxon>
    </lineage>
</organism>
<dbReference type="EMBL" id="JNFQ01000001">
    <property type="protein sequence ID" value="KFG74659.1"/>
    <property type="molecule type" value="Genomic_DNA"/>
</dbReference>
<dbReference type="HOGENOM" id="CLU_1389561_0_0_11"/>
<comment type="caution">
    <text evidence="2">The sequence shown here is derived from an EMBL/GenBank/DDBJ whole genome shotgun (WGS) entry which is preliminary data.</text>
</comment>
<name>A0A086N0J1_9ACTN</name>
<evidence type="ECO:0000313" key="2">
    <source>
        <dbReference type="EMBL" id="KFG74659.1"/>
    </source>
</evidence>
<dbReference type="STRING" id="1915400.FM21_00330"/>
<accession>A0A086N0J1</accession>
<evidence type="ECO:0000256" key="1">
    <source>
        <dbReference type="SAM" id="MobiDB-lite"/>
    </source>
</evidence>
<proteinExistence type="predicted"/>